<dbReference type="Pfam" id="PF01345">
    <property type="entry name" value="DUF11"/>
    <property type="match status" value="1"/>
</dbReference>
<evidence type="ECO:0000313" key="2">
    <source>
        <dbReference type="EMBL" id="KPV49013.1"/>
    </source>
</evidence>
<dbReference type="InterPro" id="IPR001434">
    <property type="entry name" value="OmcB-like_DUF11"/>
</dbReference>
<dbReference type="EMBL" id="LJCR01002251">
    <property type="protein sequence ID" value="KPV49013.1"/>
    <property type="molecule type" value="Genomic_DNA"/>
</dbReference>
<reference evidence="2 3" key="1">
    <citation type="submission" date="2015-09" db="EMBL/GenBank/DDBJ databases">
        <title>Draft genome sequence of Kouleothrix aurantiaca JCM 19913.</title>
        <authorList>
            <person name="Hemp J."/>
        </authorList>
    </citation>
    <scope>NUCLEOTIDE SEQUENCE [LARGE SCALE GENOMIC DNA]</scope>
    <source>
        <strain evidence="2 3">COM-B</strain>
    </source>
</reference>
<protein>
    <recommendedName>
        <fullName evidence="1">DUF11 domain-containing protein</fullName>
    </recommendedName>
</protein>
<name>A0A0N8PR59_9CHLR</name>
<comment type="caution">
    <text evidence="2">The sequence shown here is derived from an EMBL/GenBank/DDBJ whole genome shotgun (WGS) entry which is preliminary data.</text>
</comment>
<dbReference type="Proteomes" id="UP000050509">
    <property type="component" value="Unassembled WGS sequence"/>
</dbReference>
<organism evidence="2 3">
    <name type="scientific">Kouleothrix aurantiaca</name>
    <dbReference type="NCBI Taxonomy" id="186479"/>
    <lineage>
        <taxon>Bacteria</taxon>
        <taxon>Bacillati</taxon>
        <taxon>Chloroflexota</taxon>
        <taxon>Chloroflexia</taxon>
        <taxon>Chloroflexales</taxon>
        <taxon>Roseiflexineae</taxon>
        <taxon>Roseiflexaceae</taxon>
        <taxon>Kouleothrix</taxon>
    </lineage>
</organism>
<sequence>MIRITIIGMGLIGTSLGMAIRNASEKEAPLGPTVNGQTVTFSVTPPASGGLASTIILTGTIAPNAPQNTALINRVTISSPNEPVDTTTQSNNQAEWTVTTLGPAVLTTNITPVLFAAPPGRAFSLTLNYANTGQSVADGVQVKLAVPAGVQITSVNSGGATPTFSLPVNGPTTLTWTVDQLDAVQSGAISVSGKVLSTTPEGTSMVFTSTVSSTTNGVANATDSATLKAEFIKIYIPIARIARP</sequence>
<feature type="domain" description="DUF11" evidence="1">
    <location>
        <begin position="119"/>
        <end position="226"/>
    </location>
</feature>
<proteinExistence type="predicted"/>
<dbReference type="AlphaFoldDB" id="A0A0N8PR59"/>
<evidence type="ECO:0000259" key="1">
    <source>
        <dbReference type="Pfam" id="PF01345"/>
    </source>
</evidence>
<evidence type="ECO:0000313" key="3">
    <source>
        <dbReference type="Proteomes" id="UP000050509"/>
    </source>
</evidence>
<keyword evidence="3" id="KW-1185">Reference proteome</keyword>
<accession>A0A0N8PR59</accession>
<gene>
    <name evidence="2" type="ORF">SE17_34990</name>
</gene>